<dbReference type="AlphaFoldDB" id="A0A6C0LHD3"/>
<accession>A0A6C0LHD3</accession>
<organism evidence="1">
    <name type="scientific">viral metagenome</name>
    <dbReference type="NCBI Taxonomy" id="1070528"/>
    <lineage>
        <taxon>unclassified sequences</taxon>
        <taxon>metagenomes</taxon>
        <taxon>organismal metagenomes</taxon>
    </lineage>
</organism>
<evidence type="ECO:0000313" key="1">
    <source>
        <dbReference type="EMBL" id="QHU28552.1"/>
    </source>
</evidence>
<name>A0A6C0LHD3_9ZZZZ</name>
<sequence length="356" mass="42692">MTTIQLTRYLYIKDEVKLSILISLLKKNHQALFWAYEFYYSGFKTELWEFLWAIYFQFYATLNAGFHAFIKKKHELWKQEEDDTLIAHIINNFHIRPWNADVFLLQQNIKSATDHLDLDLDLDMLLTTRNFTGIANYIATHTFTVKDADTTIQYFSKNNIKIPINRWKKGHTNKDKLLSDIIHFYSIASNLTMGKNLYLSTSNEDLTQYKTIYSCPDTNFYAYKILPLVTKYAIDTEKMLGLFKMSRDTHTYQDLQKNYHYHWLYYARNTPIWEKRIKEFEGRPNDETKNIDFEDEDLEEEFYEHFNYEPDEQKLEVQQRNIGTISTTANWKTAFESFPKGIYCPDESFWLEKITF</sequence>
<proteinExistence type="predicted"/>
<reference evidence="1" key="1">
    <citation type="journal article" date="2020" name="Nature">
        <title>Giant virus diversity and host interactions through global metagenomics.</title>
        <authorList>
            <person name="Schulz F."/>
            <person name="Roux S."/>
            <person name="Paez-Espino D."/>
            <person name="Jungbluth S."/>
            <person name="Walsh D.A."/>
            <person name="Denef V.J."/>
            <person name="McMahon K.D."/>
            <person name="Konstantinidis K.T."/>
            <person name="Eloe-Fadrosh E.A."/>
            <person name="Kyrpides N.C."/>
            <person name="Woyke T."/>
        </authorList>
    </citation>
    <scope>NUCLEOTIDE SEQUENCE</scope>
    <source>
        <strain evidence="1">GVMAG-M-3300027770-73</strain>
    </source>
</reference>
<dbReference type="EMBL" id="MN740472">
    <property type="protein sequence ID" value="QHU28552.1"/>
    <property type="molecule type" value="Genomic_DNA"/>
</dbReference>
<protein>
    <submittedName>
        <fullName evidence="1">Uncharacterized protein</fullName>
    </submittedName>
</protein>